<dbReference type="Gene3D" id="3.30.450.20">
    <property type="entry name" value="PAS domain"/>
    <property type="match status" value="2"/>
</dbReference>
<evidence type="ECO:0000256" key="2">
    <source>
        <dbReference type="ARBA" id="ARBA00012438"/>
    </source>
</evidence>
<dbReference type="CDD" id="cd00130">
    <property type="entry name" value="PAS"/>
    <property type="match status" value="2"/>
</dbReference>
<feature type="domain" description="PAC" evidence="9">
    <location>
        <begin position="216"/>
        <end position="268"/>
    </location>
</feature>
<evidence type="ECO:0000259" key="7">
    <source>
        <dbReference type="PROSITE" id="PS50110"/>
    </source>
</evidence>
<gene>
    <name evidence="10" type="ORF">ABEG18_20860</name>
</gene>
<dbReference type="InterPro" id="IPR000014">
    <property type="entry name" value="PAS"/>
</dbReference>
<dbReference type="Gene3D" id="3.30.565.10">
    <property type="entry name" value="Histidine kinase-like ATPase, C-terminal domain"/>
    <property type="match status" value="1"/>
</dbReference>
<dbReference type="PROSITE" id="PS50113">
    <property type="entry name" value="PAC"/>
    <property type="match status" value="2"/>
</dbReference>
<dbReference type="Gene3D" id="3.40.50.2300">
    <property type="match status" value="1"/>
</dbReference>
<dbReference type="PROSITE" id="PS50112">
    <property type="entry name" value="PAS"/>
    <property type="match status" value="2"/>
</dbReference>
<feature type="domain" description="PAC" evidence="9">
    <location>
        <begin position="88"/>
        <end position="140"/>
    </location>
</feature>
<dbReference type="InterPro" id="IPR036890">
    <property type="entry name" value="HATPase_C_sf"/>
</dbReference>
<dbReference type="EC" id="2.7.13.3" evidence="2"/>
<dbReference type="SMART" id="SM00091">
    <property type="entry name" value="PAS"/>
    <property type="match status" value="2"/>
</dbReference>
<feature type="domain" description="Histidine kinase" evidence="6">
    <location>
        <begin position="288"/>
        <end position="508"/>
    </location>
</feature>
<dbReference type="InterPro" id="IPR001610">
    <property type="entry name" value="PAC"/>
</dbReference>
<dbReference type="AlphaFoldDB" id="A0AAU7JD05"/>
<evidence type="ECO:0000259" key="6">
    <source>
        <dbReference type="PROSITE" id="PS50109"/>
    </source>
</evidence>
<reference evidence="10" key="1">
    <citation type="submission" date="2024-05" db="EMBL/GenBank/DDBJ databases">
        <authorList>
            <person name="Kim S."/>
            <person name="Heo J."/>
            <person name="Choi H."/>
            <person name="Choi Y."/>
            <person name="Kwon S.-W."/>
            <person name="Kim Y."/>
        </authorList>
    </citation>
    <scope>NUCLEOTIDE SEQUENCE</scope>
    <source>
        <strain evidence="10">KACC 23698</strain>
    </source>
</reference>
<evidence type="ECO:0000313" key="10">
    <source>
        <dbReference type="EMBL" id="XBO38141.1"/>
    </source>
</evidence>
<organism evidence="10">
    <name type="scientific">Alsobacter sp. KACC 23698</name>
    <dbReference type="NCBI Taxonomy" id="3149229"/>
    <lineage>
        <taxon>Bacteria</taxon>
        <taxon>Pseudomonadati</taxon>
        <taxon>Pseudomonadota</taxon>
        <taxon>Alphaproteobacteria</taxon>
        <taxon>Hyphomicrobiales</taxon>
        <taxon>Alsobacteraceae</taxon>
        <taxon>Alsobacter</taxon>
    </lineage>
</organism>
<dbReference type="PROSITE" id="PS50110">
    <property type="entry name" value="RESPONSE_REGULATORY"/>
    <property type="match status" value="1"/>
</dbReference>
<sequence length="648" mass="71162">MPPTSSSIESSGEEQRFRLLVQSITDYAIYMLDPTGVVITWNPGARRFKGYERDEILGQHFSRFYTDEDRASGLPARALAIAEGEGRFEQEGWRVRKDGTRMWAHVVIDPIRGRSGQLLGFAKITRDISDKKEAQEKLRLSEERFRLLVKGIKDYAIYMLDPLGRVTNWNAGAEEFKGYTEAEIVGEHFSRFYTEEDREAGLPARALATAQREGRFAMEGWRVRKDGRRFWADVVIDPIRDAQGGLLGYAKITRDVTERRNAQLALQDAQARFLQSQKLEMIGQLTGGVAHDFNNLLAVVLGNLDLMRRRPGLDDRFNHLIENSIEAAKRGASLTQRMLAFARRQELKTEAVDVPDLVRGLGDMLQRSIGPRIHISTHFPLVLRPALADPNQLELALLNLAVNARDAMPEGGAIAISAEELALDVADADGTAPGRYLCLRVQDDGHGMDAETLARAVEPFFTTKGVGKGTGLGLSMAHGFATQSGGRLRLRSAPGVGTTAELLLPAGSRVPRPAPTPEPNSATEQTGPLRILVVDDDNLVLANTSAMLEDLGHEVLEASSGEQALRILRRDDGLGLLVTDHLMPGMTGAQLIQTVQAQWPDLPIVLATGYADLEQGAAPSAQRLMKPFMQQDLAASISAAVRARQPCV</sequence>
<dbReference type="InterPro" id="IPR001789">
    <property type="entry name" value="Sig_transdc_resp-reg_receiver"/>
</dbReference>
<dbReference type="InterPro" id="IPR000700">
    <property type="entry name" value="PAS-assoc_C"/>
</dbReference>
<name>A0AAU7JD05_9HYPH</name>
<dbReference type="Pfam" id="PF13426">
    <property type="entry name" value="PAS_9"/>
    <property type="match status" value="2"/>
</dbReference>
<comment type="catalytic activity">
    <reaction evidence="1">
        <text>ATP + protein L-histidine = ADP + protein N-phospho-L-histidine.</text>
        <dbReference type="EC" id="2.7.13.3"/>
    </reaction>
</comment>
<dbReference type="SUPFAM" id="SSF52172">
    <property type="entry name" value="CheY-like"/>
    <property type="match status" value="1"/>
</dbReference>
<dbReference type="InterPro" id="IPR003661">
    <property type="entry name" value="HisK_dim/P_dom"/>
</dbReference>
<dbReference type="SMART" id="SM00388">
    <property type="entry name" value="HisKA"/>
    <property type="match status" value="1"/>
</dbReference>
<dbReference type="PANTHER" id="PTHR43065:SF49">
    <property type="entry name" value="HISTIDINE KINASE"/>
    <property type="match status" value="1"/>
</dbReference>
<keyword evidence="3 4" id="KW-0597">Phosphoprotein</keyword>
<feature type="domain" description="PAS" evidence="8">
    <location>
        <begin position="13"/>
        <end position="70"/>
    </location>
</feature>
<protein>
    <recommendedName>
        <fullName evidence="2">histidine kinase</fullName>
        <ecNumber evidence="2">2.7.13.3</ecNumber>
    </recommendedName>
</protein>
<feature type="domain" description="Response regulatory" evidence="7">
    <location>
        <begin position="530"/>
        <end position="641"/>
    </location>
</feature>
<dbReference type="Pfam" id="PF02518">
    <property type="entry name" value="HATPase_c"/>
    <property type="match status" value="1"/>
</dbReference>
<dbReference type="InterPro" id="IPR011006">
    <property type="entry name" value="CheY-like_superfamily"/>
</dbReference>
<dbReference type="InterPro" id="IPR005467">
    <property type="entry name" value="His_kinase_dom"/>
</dbReference>
<dbReference type="NCBIfam" id="TIGR00229">
    <property type="entry name" value="sensory_box"/>
    <property type="match status" value="2"/>
</dbReference>
<dbReference type="PANTHER" id="PTHR43065">
    <property type="entry name" value="SENSOR HISTIDINE KINASE"/>
    <property type="match status" value="1"/>
</dbReference>
<feature type="region of interest" description="Disordered" evidence="5">
    <location>
        <begin position="507"/>
        <end position="527"/>
    </location>
</feature>
<dbReference type="PROSITE" id="PS50109">
    <property type="entry name" value="HIS_KIN"/>
    <property type="match status" value="1"/>
</dbReference>
<evidence type="ECO:0000256" key="4">
    <source>
        <dbReference type="PROSITE-ProRule" id="PRU00169"/>
    </source>
</evidence>
<dbReference type="Pfam" id="PF00072">
    <property type="entry name" value="Response_reg"/>
    <property type="match status" value="1"/>
</dbReference>
<dbReference type="PRINTS" id="PR00344">
    <property type="entry name" value="BCTRLSENSOR"/>
</dbReference>
<dbReference type="SUPFAM" id="SSF55874">
    <property type="entry name" value="ATPase domain of HSP90 chaperone/DNA topoisomerase II/histidine kinase"/>
    <property type="match status" value="1"/>
</dbReference>
<dbReference type="SUPFAM" id="SSF47384">
    <property type="entry name" value="Homodimeric domain of signal transducing histidine kinase"/>
    <property type="match status" value="1"/>
</dbReference>
<proteinExistence type="predicted"/>
<dbReference type="InterPro" id="IPR036097">
    <property type="entry name" value="HisK_dim/P_sf"/>
</dbReference>
<dbReference type="Gene3D" id="1.10.287.130">
    <property type="match status" value="1"/>
</dbReference>
<dbReference type="InterPro" id="IPR003594">
    <property type="entry name" value="HATPase_dom"/>
</dbReference>
<evidence type="ECO:0000259" key="9">
    <source>
        <dbReference type="PROSITE" id="PS50113"/>
    </source>
</evidence>
<evidence type="ECO:0000259" key="8">
    <source>
        <dbReference type="PROSITE" id="PS50112"/>
    </source>
</evidence>
<dbReference type="InterPro" id="IPR004358">
    <property type="entry name" value="Sig_transdc_His_kin-like_C"/>
</dbReference>
<dbReference type="InterPro" id="IPR035965">
    <property type="entry name" value="PAS-like_dom_sf"/>
</dbReference>
<dbReference type="Pfam" id="PF00512">
    <property type="entry name" value="HisKA"/>
    <property type="match status" value="1"/>
</dbReference>
<feature type="domain" description="PAS" evidence="8">
    <location>
        <begin position="141"/>
        <end position="199"/>
    </location>
</feature>
<accession>A0AAU7JD05</accession>
<dbReference type="SUPFAM" id="SSF55785">
    <property type="entry name" value="PYP-like sensor domain (PAS domain)"/>
    <property type="match status" value="2"/>
</dbReference>
<evidence type="ECO:0000256" key="1">
    <source>
        <dbReference type="ARBA" id="ARBA00000085"/>
    </source>
</evidence>
<dbReference type="EMBL" id="CP157484">
    <property type="protein sequence ID" value="XBO38141.1"/>
    <property type="molecule type" value="Genomic_DNA"/>
</dbReference>
<dbReference type="SMART" id="SM00448">
    <property type="entry name" value="REC"/>
    <property type="match status" value="1"/>
</dbReference>
<evidence type="ECO:0000256" key="5">
    <source>
        <dbReference type="SAM" id="MobiDB-lite"/>
    </source>
</evidence>
<feature type="modified residue" description="4-aspartylphosphate" evidence="4">
    <location>
        <position position="580"/>
    </location>
</feature>
<evidence type="ECO:0000256" key="3">
    <source>
        <dbReference type="ARBA" id="ARBA00022553"/>
    </source>
</evidence>
<dbReference type="SMART" id="SM00387">
    <property type="entry name" value="HATPase_c"/>
    <property type="match status" value="1"/>
</dbReference>
<dbReference type="RefSeq" id="WP_406854979.1">
    <property type="nucleotide sequence ID" value="NZ_CP157484.1"/>
</dbReference>
<dbReference type="GO" id="GO:0000155">
    <property type="term" value="F:phosphorelay sensor kinase activity"/>
    <property type="evidence" value="ECO:0007669"/>
    <property type="project" value="InterPro"/>
</dbReference>
<dbReference type="SMART" id="SM00086">
    <property type="entry name" value="PAC"/>
    <property type="match status" value="2"/>
</dbReference>